<dbReference type="Proteomes" id="UP000230605">
    <property type="component" value="Chromosome 4"/>
</dbReference>
<accession>A0A2G5HKN5</accession>
<protein>
    <submittedName>
        <fullName evidence="1">Uncharacterized protein</fullName>
    </submittedName>
</protein>
<evidence type="ECO:0000313" key="2">
    <source>
        <dbReference type="Proteomes" id="UP000230605"/>
    </source>
</evidence>
<dbReference type="AlphaFoldDB" id="A0A2G5HKN5"/>
<sequence length="320" mass="36126">MLASPEMFKVLRGLRYRSAAMAEVVGSYVTCIVRTHDNVYGAAREILVLEKVNDCRRLKVYIRDFVSDVQQPIIQINGYGFQRELDLSKALAIAMRYASSGLHAIEFIGCPSINLDLLKALPQLLPGLQTVTVHDCANFDLEWAINAKEDAPDDLPFTVDVEFSLPEHSPPWTFVDDSECRDLYTRCLEARPLIGMVQWVHNVAMLGGILRRQPTIQHCIMQWFNLSEKRTGRDVPKLVLEHALRISDLREALSGTKDKTGKVVEGKALKNFKRQHVLHALGRLARRLQRHARLRDASAPGSLCSSSTTMMRMTMMLVLS</sequence>
<name>A0A2G5HKN5_CERBT</name>
<evidence type="ECO:0000313" key="1">
    <source>
        <dbReference type="EMBL" id="PIA93126.1"/>
    </source>
</evidence>
<dbReference type="OrthoDB" id="10688446at2759"/>
<dbReference type="EMBL" id="LKMD01000105">
    <property type="protein sequence ID" value="PIA93126.1"/>
    <property type="molecule type" value="Genomic_DNA"/>
</dbReference>
<proteinExistence type="predicted"/>
<organism evidence="1 2">
    <name type="scientific">Cercospora beticola</name>
    <name type="common">Sugarbeet leaf spot fungus</name>
    <dbReference type="NCBI Taxonomy" id="122368"/>
    <lineage>
        <taxon>Eukaryota</taxon>
        <taxon>Fungi</taxon>
        <taxon>Dikarya</taxon>
        <taxon>Ascomycota</taxon>
        <taxon>Pezizomycotina</taxon>
        <taxon>Dothideomycetes</taxon>
        <taxon>Dothideomycetidae</taxon>
        <taxon>Mycosphaerellales</taxon>
        <taxon>Mycosphaerellaceae</taxon>
        <taxon>Cercospora</taxon>
    </lineage>
</organism>
<comment type="caution">
    <text evidence="1">The sequence shown here is derived from an EMBL/GenBank/DDBJ whole genome shotgun (WGS) entry which is preliminary data.</text>
</comment>
<reference evidence="1 2" key="1">
    <citation type="submission" date="2015-10" db="EMBL/GenBank/DDBJ databases">
        <title>The cercosporin biosynthetic gene cluster was horizontally transferred to several fungal lineages and shown to be expanded in Cercospora beticola based on microsynteny with recipient genomes.</title>
        <authorList>
            <person name="De Jonge R."/>
            <person name="Ebert M.K."/>
            <person name="Suttle J.C."/>
            <person name="Jurick Ii W.M."/>
            <person name="Secor G.A."/>
            <person name="Thomma B.P."/>
            <person name="Van De Peer Y."/>
            <person name="Bolton M.D."/>
        </authorList>
    </citation>
    <scope>NUCLEOTIDE SEQUENCE [LARGE SCALE GENOMIC DNA]</scope>
    <source>
        <strain evidence="1 2">09-40</strain>
    </source>
</reference>
<gene>
    <name evidence="1" type="ORF">CB0940_04793</name>
</gene>